<evidence type="ECO:0000313" key="3">
    <source>
        <dbReference type="Proteomes" id="UP000663882"/>
    </source>
</evidence>
<accession>A0A815JHI0</accession>
<reference evidence="2" key="1">
    <citation type="submission" date="2021-02" db="EMBL/GenBank/DDBJ databases">
        <authorList>
            <person name="Nowell W R."/>
        </authorList>
    </citation>
    <scope>NUCLEOTIDE SEQUENCE</scope>
</reference>
<evidence type="ECO:0000256" key="1">
    <source>
        <dbReference type="SAM" id="MobiDB-lite"/>
    </source>
</evidence>
<organism evidence="2 3">
    <name type="scientific">Rotaria sordida</name>
    <dbReference type="NCBI Taxonomy" id="392033"/>
    <lineage>
        <taxon>Eukaryota</taxon>
        <taxon>Metazoa</taxon>
        <taxon>Spiralia</taxon>
        <taxon>Gnathifera</taxon>
        <taxon>Rotifera</taxon>
        <taxon>Eurotatoria</taxon>
        <taxon>Bdelloidea</taxon>
        <taxon>Philodinida</taxon>
        <taxon>Philodinidae</taxon>
        <taxon>Rotaria</taxon>
    </lineage>
</organism>
<evidence type="ECO:0000313" key="2">
    <source>
        <dbReference type="EMBL" id="CAF1382374.1"/>
    </source>
</evidence>
<protein>
    <submittedName>
        <fullName evidence="2">Uncharacterized protein</fullName>
    </submittedName>
</protein>
<sequence>MEDKYRQTANNADEKNQSMEPTNTPNDSVKSADSSNKATSTQMPEVPIMLMPEIRVVKAKERKDKTSASTATEHGTEDD</sequence>
<gene>
    <name evidence="2" type="ORF">RFH988_LOCUS33917</name>
</gene>
<feature type="compositionally biased region" description="Basic and acidic residues" evidence="1">
    <location>
        <begin position="55"/>
        <end position="66"/>
    </location>
</feature>
<dbReference type="AlphaFoldDB" id="A0A815JHI0"/>
<feature type="compositionally biased region" description="Polar residues" evidence="1">
    <location>
        <begin position="18"/>
        <end position="43"/>
    </location>
</feature>
<feature type="region of interest" description="Disordered" evidence="1">
    <location>
        <begin position="1"/>
        <end position="79"/>
    </location>
</feature>
<name>A0A815JHI0_9BILA</name>
<dbReference type="EMBL" id="CAJNOO010004469">
    <property type="protein sequence ID" value="CAF1382374.1"/>
    <property type="molecule type" value="Genomic_DNA"/>
</dbReference>
<proteinExistence type="predicted"/>
<feature type="compositionally biased region" description="Basic and acidic residues" evidence="1">
    <location>
        <begin position="1"/>
        <end position="17"/>
    </location>
</feature>
<dbReference type="Proteomes" id="UP000663882">
    <property type="component" value="Unassembled WGS sequence"/>
</dbReference>
<comment type="caution">
    <text evidence="2">The sequence shown here is derived from an EMBL/GenBank/DDBJ whole genome shotgun (WGS) entry which is preliminary data.</text>
</comment>